<keyword evidence="2" id="KW-0472">Membrane</keyword>
<evidence type="ECO:0000313" key="4">
    <source>
        <dbReference type="Proteomes" id="UP000006281"/>
    </source>
</evidence>
<keyword evidence="4" id="KW-1185">Reference proteome</keyword>
<keyword evidence="2" id="KW-0812">Transmembrane</keyword>
<name>K0K5V6_SACES</name>
<dbReference type="KEGG" id="sesp:BN6_49910"/>
<keyword evidence="2" id="KW-1133">Transmembrane helix</keyword>
<sequence>MTDYVLVEYGDLTGGGFVPNVGDGRAAPPAAYTAVATKLLTNVPQRDEPAEDGHLLPMWSLRQVGIDSVPHWCFAVQGRGGAFGQAGMCQFLFAPASHDPAQFWHWAVCRVGADGLLGHPDTAEPSDRWLRPVARTALSAALTALFADAQAVVVDGEPVDVAATLNAVIALLPTAEVRRHVFSTYLVRRAVRDTSPPVTGRWPQRLPGGNAGLGSWLDRAAEQHGKRAVKHPKTAEVVAWLTALATRGEALPQRYLEVPSLAGLVDLVAARELDFEESDVPVLLAAGDARLTTGHGRGVLSRWAADAPAAAIAELAGPKSLPVELTEVLFDSILDVHVGAAPHTNPALFPPAADQVPGWSTTLARLLRARFDSRARMAEFVRDYVIADGRPLHGADLHQVHEPWLAELGVSPADPSVGIYGVPTARIVADIRQHKALSPTARAFLDAAPDTWREVEAVLDGLGTVTPTVAVELMRLCAGREGEVLARVLDLGRGQGPAWAEKWLLTAHNLAGPSLGGTVLAAGVAHFDRLDRQLPTGLLVQALRSDFDRLTPPAQRKVLRDAAVRLESDVHRTAANRAAHAVPQPEPATREPEPGSREDSTGSLPDWHQEDGAAERPAKRGLLSGLPSWLKWPDVRWLLIALVVVGGIAALYLIIDGLFDRSPTPERTP</sequence>
<dbReference type="OrthoDB" id="3293807at2"/>
<gene>
    <name evidence="3" type="ordered locus">BN6_49910</name>
</gene>
<protein>
    <submittedName>
        <fullName evidence="3">Putative membrane protein</fullName>
    </submittedName>
</protein>
<accession>K0K5V6</accession>
<dbReference type="BioCyc" id="SESP1179773:BN6_RS24135-MONOMER"/>
<dbReference type="Proteomes" id="UP000006281">
    <property type="component" value="Chromosome"/>
</dbReference>
<feature type="compositionally biased region" description="Basic and acidic residues" evidence="1">
    <location>
        <begin position="607"/>
        <end position="618"/>
    </location>
</feature>
<evidence type="ECO:0000256" key="1">
    <source>
        <dbReference type="SAM" id="MobiDB-lite"/>
    </source>
</evidence>
<reference evidence="3 4" key="1">
    <citation type="journal article" date="2012" name="BMC Genomics">
        <title>Complete genome sequence of Saccharothrix espanaensis DSM 44229T and comparison to the other completely sequenced Pseudonocardiaceae.</title>
        <authorList>
            <person name="Strobel T."/>
            <person name="Al-Dilaimi A."/>
            <person name="Blom J."/>
            <person name="Gessner A."/>
            <person name="Kalinowski J."/>
            <person name="Luzhetska M."/>
            <person name="Puhler A."/>
            <person name="Szczepanowski R."/>
            <person name="Bechthold A."/>
            <person name="Ruckert C."/>
        </authorList>
    </citation>
    <scope>NUCLEOTIDE SEQUENCE [LARGE SCALE GENOMIC DNA]</scope>
    <source>
        <strain evidence="4">ATCC 51144 / DSM 44229 / JCM 9112 / NBRC 15066 / NRRL 15764</strain>
    </source>
</reference>
<evidence type="ECO:0000313" key="3">
    <source>
        <dbReference type="EMBL" id="CCH32259.1"/>
    </source>
</evidence>
<dbReference type="eggNOG" id="ENOG5031VAU">
    <property type="taxonomic scope" value="Bacteria"/>
</dbReference>
<feature type="transmembrane region" description="Helical" evidence="2">
    <location>
        <begin position="637"/>
        <end position="659"/>
    </location>
</feature>
<dbReference type="AlphaFoldDB" id="K0K5V6"/>
<dbReference type="RefSeq" id="WP_015102371.1">
    <property type="nucleotide sequence ID" value="NC_019673.1"/>
</dbReference>
<dbReference type="HOGENOM" id="CLU_410432_0_0_11"/>
<evidence type="ECO:0000256" key="2">
    <source>
        <dbReference type="SAM" id="Phobius"/>
    </source>
</evidence>
<feature type="region of interest" description="Disordered" evidence="1">
    <location>
        <begin position="575"/>
        <end position="618"/>
    </location>
</feature>
<organism evidence="3 4">
    <name type="scientific">Saccharothrix espanaensis (strain ATCC 51144 / DSM 44229 / JCM 9112 / NBRC 15066 / NRRL 15764)</name>
    <dbReference type="NCBI Taxonomy" id="1179773"/>
    <lineage>
        <taxon>Bacteria</taxon>
        <taxon>Bacillati</taxon>
        <taxon>Actinomycetota</taxon>
        <taxon>Actinomycetes</taxon>
        <taxon>Pseudonocardiales</taxon>
        <taxon>Pseudonocardiaceae</taxon>
        <taxon>Saccharothrix</taxon>
    </lineage>
</organism>
<proteinExistence type="predicted"/>
<dbReference type="PATRIC" id="fig|1179773.3.peg.5010"/>
<dbReference type="STRING" id="1179773.BN6_49910"/>
<dbReference type="EMBL" id="HE804045">
    <property type="protein sequence ID" value="CCH32259.1"/>
    <property type="molecule type" value="Genomic_DNA"/>
</dbReference>
<feature type="compositionally biased region" description="Basic and acidic residues" evidence="1">
    <location>
        <begin position="588"/>
        <end position="600"/>
    </location>
</feature>